<accession>A0A559JIG2</accession>
<evidence type="ECO:0000313" key="1">
    <source>
        <dbReference type="EMBL" id="TVX99657.1"/>
    </source>
</evidence>
<reference evidence="1 2" key="1">
    <citation type="submission" date="2019-07" db="EMBL/GenBank/DDBJ databases">
        <authorList>
            <person name="Kim J."/>
        </authorList>
    </citation>
    <scope>NUCLEOTIDE SEQUENCE [LARGE SCALE GENOMIC DNA]</scope>
    <source>
        <strain evidence="1 2">JC52</strain>
    </source>
</reference>
<dbReference type="OrthoDB" id="2078085at2"/>
<evidence type="ECO:0000313" key="2">
    <source>
        <dbReference type="Proteomes" id="UP000317036"/>
    </source>
</evidence>
<name>A0A559JIG2_9BACL</name>
<gene>
    <name evidence="1" type="ORF">FPZ49_33620</name>
</gene>
<comment type="caution">
    <text evidence="1">The sequence shown here is derived from an EMBL/GenBank/DDBJ whole genome shotgun (WGS) entry which is preliminary data.</text>
</comment>
<evidence type="ECO:0008006" key="3">
    <source>
        <dbReference type="Google" id="ProtNLM"/>
    </source>
</evidence>
<organism evidence="1 2">
    <name type="scientific">Paenibacillus cremeus</name>
    <dbReference type="NCBI Taxonomy" id="2163881"/>
    <lineage>
        <taxon>Bacteria</taxon>
        <taxon>Bacillati</taxon>
        <taxon>Bacillota</taxon>
        <taxon>Bacilli</taxon>
        <taxon>Bacillales</taxon>
        <taxon>Paenibacillaceae</taxon>
        <taxon>Paenibacillus</taxon>
    </lineage>
</organism>
<dbReference type="EMBL" id="VNJI01000079">
    <property type="protein sequence ID" value="TVX99657.1"/>
    <property type="molecule type" value="Genomic_DNA"/>
</dbReference>
<dbReference type="AlphaFoldDB" id="A0A559JIG2"/>
<sequence length="516" mass="57797">MRAFLLHSGEPAMEPLLSLLLFPHGTSVPESREKNCTIIHWGAYHPDRGHAEVLQPIRSILLAQHRERAAEVLRLHGLECELENEVASVSVGVGAALSAEVSVRRKQSGEPPVPERGAYVSGAGREMDRRWAQEYVVPVFHLQALTLFHRAANGVFYGRRSPSGVRVPGDLTEGFEEVGTDDPNYYAGRAIREAIKAIYALGLDYGVVRIGIRAGGSVIVRSVEPVPQLTERLAELFAEAMNRLDDTVSSERDSAGGPVMLGADPEFLLLTSQGKVKFASNYAEKEGPFGCDAIVLESRRKIYPLAELRPKPSTDVRELVVNLHRTMQIAAKQIGDPELRWVAGGMPVRGFPLGGHIHFSGVELNSRLLRVFDNYLALPLTLLEDESTGLRKPRYGFLGDFRRQRHGGFEYRVLPSWMVSPTVAKGVLALAKLAAEHYRQLNLRPLADVEVARAYYQGDKLRIRPLMLQLWRDVERLPGFAQQEAYLLPLRRLMLQMQTWKELEDIRPKWKIPPFS</sequence>
<proteinExistence type="predicted"/>
<dbReference type="Pfam" id="PF14395">
    <property type="entry name" value="COOH-NH2_lig"/>
    <property type="match status" value="1"/>
</dbReference>
<keyword evidence="2" id="KW-1185">Reference proteome</keyword>
<protein>
    <recommendedName>
        <fullName evidence="3">Phage phiEco32-like COOH.NH2 ligase-type 2</fullName>
    </recommendedName>
</protein>
<dbReference type="InterPro" id="IPR025681">
    <property type="entry name" value="COOH-NH2_lig"/>
</dbReference>
<dbReference type="Proteomes" id="UP000317036">
    <property type="component" value="Unassembled WGS sequence"/>
</dbReference>
<dbReference type="RefSeq" id="WP_144854816.1">
    <property type="nucleotide sequence ID" value="NZ_VNJI01000079.1"/>
</dbReference>